<evidence type="ECO:0000313" key="2">
    <source>
        <dbReference type="Proteomes" id="UP001431783"/>
    </source>
</evidence>
<name>A0AAW1UAA6_9CUCU</name>
<proteinExistence type="predicted"/>
<dbReference type="Proteomes" id="UP001431783">
    <property type="component" value="Unassembled WGS sequence"/>
</dbReference>
<comment type="caution">
    <text evidence="1">The sequence shown here is derived from an EMBL/GenBank/DDBJ whole genome shotgun (WGS) entry which is preliminary data.</text>
</comment>
<evidence type="ECO:0000313" key="1">
    <source>
        <dbReference type="EMBL" id="KAK9877641.1"/>
    </source>
</evidence>
<keyword evidence="2" id="KW-1185">Reference proteome</keyword>
<gene>
    <name evidence="1" type="ORF">WA026_019311</name>
</gene>
<protein>
    <submittedName>
        <fullName evidence="1">Uncharacterized protein</fullName>
    </submittedName>
</protein>
<sequence length="214" mass="24043">MPKKKELTEDSLYANISELPGYSRCHSLTRHEKISKFRTVHENNQLKTSKTKAVTTDAKAIMEECIMMGMPKKNDAHLTRSSYNLNSNKKTDKSPIVKMKRILDYKSLLEECIQLGIPKNKKVFSETRSSSPKASTFQVNSTRTPSVIPTSPLVRRIQQCINNSNRSDTNEDPKKAIYANISATVGYSRLMQAKASEFNKKGSCDKTTGLLGFS</sequence>
<organism evidence="1 2">
    <name type="scientific">Henosepilachna vigintioctopunctata</name>
    <dbReference type="NCBI Taxonomy" id="420089"/>
    <lineage>
        <taxon>Eukaryota</taxon>
        <taxon>Metazoa</taxon>
        <taxon>Ecdysozoa</taxon>
        <taxon>Arthropoda</taxon>
        <taxon>Hexapoda</taxon>
        <taxon>Insecta</taxon>
        <taxon>Pterygota</taxon>
        <taxon>Neoptera</taxon>
        <taxon>Endopterygota</taxon>
        <taxon>Coleoptera</taxon>
        <taxon>Polyphaga</taxon>
        <taxon>Cucujiformia</taxon>
        <taxon>Coccinelloidea</taxon>
        <taxon>Coccinellidae</taxon>
        <taxon>Epilachninae</taxon>
        <taxon>Epilachnini</taxon>
        <taxon>Henosepilachna</taxon>
    </lineage>
</organism>
<dbReference type="AlphaFoldDB" id="A0AAW1UAA6"/>
<accession>A0AAW1UAA6</accession>
<dbReference type="EMBL" id="JARQZJ010000043">
    <property type="protein sequence ID" value="KAK9877641.1"/>
    <property type="molecule type" value="Genomic_DNA"/>
</dbReference>
<reference evidence="1 2" key="1">
    <citation type="submission" date="2023-03" db="EMBL/GenBank/DDBJ databases">
        <title>Genome insight into feeding habits of ladybird beetles.</title>
        <authorList>
            <person name="Li H.-S."/>
            <person name="Huang Y.-H."/>
            <person name="Pang H."/>
        </authorList>
    </citation>
    <scope>NUCLEOTIDE SEQUENCE [LARGE SCALE GENOMIC DNA]</scope>
    <source>
        <strain evidence="1">SYSU_2023b</strain>
        <tissue evidence="1">Whole body</tissue>
    </source>
</reference>